<evidence type="ECO:0000313" key="1">
    <source>
        <dbReference type="EMBL" id="QPO17110.1"/>
    </source>
</evidence>
<dbReference type="RefSeq" id="YP_010002593.1">
    <property type="nucleotide sequence ID" value="NC_053246.1"/>
</dbReference>
<dbReference type="KEGG" id="vg:63027144"/>
<gene>
    <name evidence="1" type="primary">32</name>
    <name evidence="1" type="ORF">SEA_LILBEANIE_32</name>
</gene>
<dbReference type="Proteomes" id="UP000594820">
    <property type="component" value="Segment"/>
</dbReference>
<protein>
    <submittedName>
        <fullName evidence="1">Minor tail protein</fullName>
    </submittedName>
</protein>
<dbReference type="EMBL" id="MW314850">
    <property type="protein sequence ID" value="QPO17110.1"/>
    <property type="molecule type" value="Genomic_DNA"/>
</dbReference>
<dbReference type="GeneID" id="63027144"/>
<reference evidence="1 2" key="1">
    <citation type="submission" date="2020-12" db="EMBL/GenBank/DDBJ databases">
        <authorList>
            <person name="Mahalingham V.A."/>
            <person name="Abad L.A."/>
            <person name="Dennis E.A."/>
            <person name="Alston T.C."/>
            <person name="Buckley J.R."/>
            <person name="Cao N.T."/>
            <person name="Cole K.B."/>
            <person name="Davis H.C."/>
            <person name="Fisher D.E."/>
            <person name="Jennings A.R."/>
            <person name="Litwin A.R."/>
            <person name="McCartney J.B."/>
            <person name="Mitchell K.E."/>
            <person name="Nasser J.B."/>
            <person name="Paudel P."/>
            <person name="Richoux S.A."/>
            <person name="Sisung K.L."/>
            <person name="Smith M.L."/>
            <person name="Sonnier C.R."/>
            <person name="Underwood K.G."/>
            <person name="Hunter C.W."/>
            <person name="Gottschalck B.A."/>
            <person name="Wiggina Z.F."/>
            <person name="Spears T.J."/>
            <person name="Hancock A.M."/>
            <person name="Gissendanner C.R."/>
            <person name="Findley A.M."/>
            <person name="Garlena R.A."/>
            <person name="Russell D.A."/>
            <person name="Jacobs-Sera D."/>
            <person name="Hatfull G.F."/>
        </authorList>
    </citation>
    <scope>NUCLEOTIDE SEQUENCE [LARGE SCALE GENOMIC DNA]</scope>
</reference>
<organism evidence="1 2">
    <name type="scientific">Gordonia phage Lilbeanie</name>
    <dbReference type="NCBI Taxonomy" id="2794947"/>
    <lineage>
        <taxon>Viruses</taxon>
        <taxon>Duplodnaviria</taxon>
        <taxon>Heunggongvirae</taxon>
        <taxon>Uroviricota</taxon>
        <taxon>Caudoviricetes</taxon>
        <taxon>Stackebrandtviridae</taxon>
        <taxon>Lilbeanievirus</taxon>
        <taxon>Lilbeanievirus lilbeanie</taxon>
    </lineage>
</organism>
<keyword evidence="2" id="KW-1185">Reference proteome</keyword>
<sequence length="332" mass="35204">MTSPDYLAPEKAYSATTITGLQDVDPNNPGGANNSDMMDQLEQVRSNLFLTLLGGFTSVPSAVTTAVNAIISAITGLLDGGLPDLSQFFDNLGGQLEAIEESIADLEAIAPSTPSTPAYVADINDMATCSRDDLYEYYQSGTSESPSVSMRAAKYTPAKVTFNSVAPVDYTPIVVDRRGLPKKLRWRVGNDTSLFGIDAYYMALCILNPANGNIEKAWDSGNIKDGVANTTTLTEVGVALTGITQLVTPGQILFIAHQQIAPGLAQGARSFACKPQPGGAARPGQLLDAWHYRTPGNHGSIPSSVSFASLERRNNCIPWGAIEVDTTVTEAP</sequence>
<evidence type="ECO:0000313" key="2">
    <source>
        <dbReference type="Proteomes" id="UP000594820"/>
    </source>
</evidence>
<name>A0A7T1NXJ9_9CAUD</name>
<accession>A0A7T1NXJ9</accession>
<proteinExistence type="predicted"/>